<keyword evidence="7 13" id="KW-0819">tRNA processing</keyword>
<evidence type="ECO:0000256" key="4">
    <source>
        <dbReference type="ARBA" id="ARBA00015492"/>
    </source>
</evidence>
<organism evidence="15 16">
    <name type="scientific">Flavobacterium chungnamense</name>
    <dbReference type="NCBI Taxonomy" id="706182"/>
    <lineage>
        <taxon>Bacteria</taxon>
        <taxon>Pseudomonadati</taxon>
        <taxon>Bacteroidota</taxon>
        <taxon>Flavobacteriia</taxon>
        <taxon>Flavobacteriales</taxon>
        <taxon>Flavobacteriaceae</taxon>
        <taxon>Flavobacterium</taxon>
    </lineage>
</organism>
<reference evidence="16" key="1">
    <citation type="journal article" date="2019" name="Int. J. Syst. Evol. Microbiol.">
        <title>The Global Catalogue of Microorganisms (GCM) 10K type strain sequencing project: providing services to taxonomists for standard genome sequencing and annotation.</title>
        <authorList>
            <consortium name="The Broad Institute Genomics Platform"/>
            <consortium name="The Broad Institute Genome Sequencing Center for Infectious Disease"/>
            <person name="Wu L."/>
            <person name="Ma J."/>
        </authorList>
    </citation>
    <scope>NUCLEOTIDE SEQUENCE [LARGE SCALE GENOMIC DNA]</scope>
    <source>
        <strain evidence="16">JCM 17068</strain>
    </source>
</reference>
<dbReference type="InterPro" id="IPR050156">
    <property type="entry name" value="TC-AMP_synthase_SUA5"/>
</dbReference>
<dbReference type="RefSeq" id="WP_345089152.1">
    <property type="nucleotide sequence ID" value="NZ_BAABCS010000003.1"/>
</dbReference>
<keyword evidence="6 13" id="KW-0808">Transferase</keyword>
<dbReference type="Proteomes" id="UP001500426">
    <property type="component" value="Unassembled WGS sequence"/>
</dbReference>
<evidence type="ECO:0000256" key="7">
    <source>
        <dbReference type="ARBA" id="ARBA00022694"/>
    </source>
</evidence>
<dbReference type="InterPro" id="IPR005145">
    <property type="entry name" value="Sua5_C"/>
</dbReference>
<keyword evidence="9 13" id="KW-0547">Nucleotide-binding</keyword>
<evidence type="ECO:0000256" key="11">
    <source>
        <dbReference type="ARBA" id="ARBA00029774"/>
    </source>
</evidence>
<dbReference type="PIRSF" id="PIRSF004930">
    <property type="entry name" value="Tln_factor_SUA5"/>
    <property type="match status" value="1"/>
</dbReference>
<feature type="domain" description="YrdC-like" evidence="14">
    <location>
        <begin position="5"/>
        <end position="191"/>
    </location>
</feature>
<accession>A0ABP7UCU9</accession>
<dbReference type="PANTHER" id="PTHR17490">
    <property type="entry name" value="SUA5"/>
    <property type="match status" value="1"/>
</dbReference>
<evidence type="ECO:0000256" key="2">
    <source>
        <dbReference type="ARBA" id="ARBA00007663"/>
    </source>
</evidence>
<keyword evidence="16" id="KW-1185">Reference proteome</keyword>
<evidence type="ECO:0000256" key="6">
    <source>
        <dbReference type="ARBA" id="ARBA00022679"/>
    </source>
</evidence>
<evidence type="ECO:0000256" key="10">
    <source>
        <dbReference type="ARBA" id="ARBA00022840"/>
    </source>
</evidence>
<gene>
    <name evidence="15" type="ORF">GCM10022388_01270</name>
</gene>
<dbReference type="Pfam" id="PF03481">
    <property type="entry name" value="Sua5_C"/>
    <property type="match status" value="1"/>
</dbReference>
<dbReference type="InterPro" id="IPR017945">
    <property type="entry name" value="DHBP_synth_RibB-like_a/b_dom"/>
</dbReference>
<comment type="similarity">
    <text evidence="2 13">Belongs to the SUA5 family.</text>
</comment>
<keyword evidence="5 13" id="KW-0963">Cytoplasm</keyword>
<evidence type="ECO:0000256" key="12">
    <source>
        <dbReference type="ARBA" id="ARBA00048366"/>
    </source>
</evidence>
<dbReference type="PANTHER" id="PTHR17490:SF16">
    <property type="entry name" value="THREONYLCARBAMOYL-AMP SYNTHASE"/>
    <property type="match status" value="1"/>
</dbReference>
<dbReference type="SUPFAM" id="SSF55821">
    <property type="entry name" value="YrdC/RibB"/>
    <property type="match status" value="1"/>
</dbReference>
<evidence type="ECO:0000256" key="3">
    <source>
        <dbReference type="ARBA" id="ARBA00012584"/>
    </source>
</evidence>
<dbReference type="InterPro" id="IPR006070">
    <property type="entry name" value="Sua5-like_dom"/>
</dbReference>
<name>A0ABP7UCU9_9FLAO</name>
<evidence type="ECO:0000313" key="15">
    <source>
        <dbReference type="EMBL" id="GAA4040489.1"/>
    </source>
</evidence>
<evidence type="ECO:0000256" key="1">
    <source>
        <dbReference type="ARBA" id="ARBA00004496"/>
    </source>
</evidence>
<comment type="function">
    <text evidence="13">Required for the formation of a threonylcarbamoyl group on adenosine at position 37 (t(6)A37) in tRNAs that read codons beginning with adenine.</text>
</comment>
<dbReference type="Gene3D" id="3.90.870.10">
    <property type="entry name" value="DHBP synthase"/>
    <property type="match status" value="1"/>
</dbReference>
<evidence type="ECO:0000259" key="14">
    <source>
        <dbReference type="PROSITE" id="PS51163"/>
    </source>
</evidence>
<dbReference type="Gene3D" id="3.40.50.11030">
    <property type="entry name" value="Threonylcarbamoyl-AMP synthase, C-terminal domain"/>
    <property type="match status" value="1"/>
</dbReference>
<comment type="subcellular location">
    <subcellularLocation>
        <location evidence="1 13">Cytoplasm</location>
    </subcellularLocation>
</comment>
<dbReference type="EMBL" id="BAABCS010000003">
    <property type="protein sequence ID" value="GAA4040489.1"/>
    <property type="molecule type" value="Genomic_DNA"/>
</dbReference>
<evidence type="ECO:0000256" key="5">
    <source>
        <dbReference type="ARBA" id="ARBA00022490"/>
    </source>
</evidence>
<evidence type="ECO:0000256" key="9">
    <source>
        <dbReference type="ARBA" id="ARBA00022741"/>
    </source>
</evidence>
<sequence length="319" mass="35464">MIQISTDILKAKEILENENLVAIPTETVYGLAGNIYSEKAINLIFKTKNRPFNNPLIVHIHSKELLENIAQEVPEKAKKLAEAFWPGSLTLVLKKKENIPHNITAGKETVAVRVPNHPLTLELLKQLDFPLAAPSANPFGSISPTTSKHVVDYFTDTIEMVLDGGNCKNGIESTIVGFENEKAILYRLGSISVEDIESIIGPIQIVNKNDSSPNAPGMLSRHYAPNTKTILSENIEYEIKNYPTSKIGVLLFQDLKINDQNIEKEILSKNGSLKEATSNLYAAMHRLDKKGLDLIITEKFPENDLGKSINDRLERATKK</sequence>
<evidence type="ECO:0000313" key="16">
    <source>
        <dbReference type="Proteomes" id="UP001500426"/>
    </source>
</evidence>
<evidence type="ECO:0000256" key="13">
    <source>
        <dbReference type="PIRNR" id="PIRNR004930"/>
    </source>
</evidence>
<protein>
    <recommendedName>
        <fullName evidence="4 13">Threonylcarbamoyl-AMP synthase</fullName>
        <shortName evidence="13">TC-AMP synthase</shortName>
        <ecNumber evidence="3 13">2.7.7.87</ecNumber>
    </recommendedName>
    <alternativeName>
        <fullName evidence="11 13">L-threonylcarbamoyladenylate synthase</fullName>
    </alternativeName>
</protein>
<keyword evidence="8 13" id="KW-0548">Nucleotidyltransferase</keyword>
<evidence type="ECO:0000256" key="8">
    <source>
        <dbReference type="ARBA" id="ARBA00022695"/>
    </source>
</evidence>
<comment type="caution">
    <text evidence="15">The sequence shown here is derived from an EMBL/GenBank/DDBJ whole genome shotgun (WGS) entry which is preliminary data.</text>
</comment>
<dbReference type="EC" id="2.7.7.87" evidence="3 13"/>
<dbReference type="PROSITE" id="PS51163">
    <property type="entry name" value="YRDC"/>
    <property type="match status" value="1"/>
</dbReference>
<keyword evidence="10 13" id="KW-0067">ATP-binding</keyword>
<dbReference type="InterPro" id="IPR010923">
    <property type="entry name" value="T(6)A37_SUA5"/>
</dbReference>
<comment type="catalytic activity">
    <reaction evidence="12 13">
        <text>L-threonine + hydrogencarbonate + ATP = L-threonylcarbamoyladenylate + diphosphate + H2O</text>
        <dbReference type="Rhea" id="RHEA:36407"/>
        <dbReference type="ChEBI" id="CHEBI:15377"/>
        <dbReference type="ChEBI" id="CHEBI:17544"/>
        <dbReference type="ChEBI" id="CHEBI:30616"/>
        <dbReference type="ChEBI" id="CHEBI:33019"/>
        <dbReference type="ChEBI" id="CHEBI:57926"/>
        <dbReference type="ChEBI" id="CHEBI:73682"/>
        <dbReference type="EC" id="2.7.7.87"/>
    </reaction>
</comment>
<dbReference type="InterPro" id="IPR038385">
    <property type="entry name" value="Sua5/YwlC_C"/>
</dbReference>
<dbReference type="Pfam" id="PF01300">
    <property type="entry name" value="Sua5_yciO_yrdC"/>
    <property type="match status" value="1"/>
</dbReference>
<dbReference type="NCBIfam" id="TIGR00057">
    <property type="entry name" value="L-threonylcarbamoyladenylate synthase"/>
    <property type="match status" value="1"/>
</dbReference>
<proteinExistence type="inferred from homology"/>